<evidence type="ECO:0000313" key="3">
    <source>
        <dbReference type="Proteomes" id="UP000640725"/>
    </source>
</evidence>
<organism evidence="2 3">
    <name type="scientific">Planktothrix mougeotii LEGE 06226</name>
    <dbReference type="NCBI Taxonomy" id="1828728"/>
    <lineage>
        <taxon>Bacteria</taxon>
        <taxon>Bacillati</taxon>
        <taxon>Cyanobacteriota</taxon>
        <taxon>Cyanophyceae</taxon>
        <taxon>Oscillatoriophycideae</taxon>
        <taxon>Oscillatoriales</taxon>
        <taxon>Microcoleaceae</taxon>
        <taxon>Planktothrix</taxon>
    </lineage>
</organism>
<comment type="caution">
    <text evidence="2">The sequence shown here is derived from an EMBL/GenBank/DDBJ whole genome shotgun (WGS) entry which is preliminary data.</text>
</comment>
<sequence length="52" mass="5852">MDTKERVRIAVAGHTNTGKTTLIRTLMRTVVGEVRDSSNVTQEGQAYDYSFF</sequence>
<protein>
    <submittedName>
        <fullName evidence="2">50S ribosome-binding GTPase</fullName>
    </submittedName>
</protein>
<keyword evidence="3" id="KW-1185">Reference proteome</keyword>
<accession>A0ABR9UBF8</accession>
<dbReference type="SUPFAM" id="SSF52540">
    <property type="entry name" value="P-loop containing nucleoside triphosphate hydrolases"/>
    <property type="match status" value="1"/>
</dbReference>
<evidence type="ECO:0000313" key="2">
    <source>
        <dbReference type="EMBL" id="MBE9143788.1"/>
    </source>
</evidence>
<evidence type="ECO:0000259" key="1">
    <source>
        <dbReference type="Pfam" id="PF01926"/>
    </source>
</evidence>
<name>A0ABR9UBF8_9CYAN</name>
<dbReference type="EMBL" id="JADEWU010000020">
    <property type="protein sequence ID" value="MBE9143788.1"/>
    <property type="molecule type" value="Genomic_DNA"/>
</dbReference>
<dbReference type="Gene3D" id="3.40.50.300">
    <property type="entry name" value="P-loop containing nucleotide triphosphate hydrolases"/>
    <property type="match status" value="1"/>
</dbReference>
<dbReference type="Pfam" id="PF01926">
    <property type="entry name" value="MMR_HSR1"/>
    <property type="match status" value="1"/>
</dbReference>
<feature type="domain" description="G" evidence="1">
    <location>
        <begin position="8"/>
        <end position="47"/>
    </location>
</feature>
<dbReference type="Proteomes" id="UP000640725">
    <property type="component" value="Unassembled WGS sequence"/>
</dbReference>
<dbReference type="RefSeq" id="WP_193869320.1">
    <property type="nucleotide sequence ID" value="NZ_JADEWU010000020.1"/>
</dbReference>
<gene>
    <name evidence="2" type="ORF">IQ236_11185</name>
</gene>
<proteinExistence type="predicted"/>
<reference evidence="2 3" key="1">
    <citation type="submission" date="2020-10" db="EMBL/GenBank/DDBJ databases">
        <authorList>
            <person name="Castelo-Branco R."/>
            <person name="Eusebio N."/>
            <person name="Adriana R."/>
            <person name="Vieira A."/>
            <person name="Brugerolle De Fraissinette N."/>
            <person name="Rezende De Castro R."/>
            <person name="Schneider M.P."/>
            <person name="Vasconcelos V."/>
            <person name="Leao P.N."/>
        </authorList>
    </citation>
    <scope>NUCLEOTIDE SEQUENCE [LARGE SCALE GENOMIC DNA]</scope>
    <source>
        <strain evidence="2 3">LEGE 06226</strain>
    </source>
</reference>
<dbReference type="InterPro" id="IPR006073">
    <property type="entry name" value="GTP-bd"/>
</dbReference>
<dbReference type="InterPro" id="IPR027417">
    <property type="entry name" value="P-loop_NTPase"/>
</dbReference>